<proteinExistence type="predicted"/>
<organism evidence="1 2">
    <name type="scientific">Papaver somniferum</name>
    <name type="common">Opium poppy</name>
    <dbReference type="NCBI Taxonomy" id="3469"/>
    <lineage>
        <taxon>Eukaryota</taxon>
        <taxon>Viridiplantae</taxon>
        <taxon>Streptophyta</taxon>
        <taxon>Embryophyta</taxon>
        <taxon>Tracheophyta</taxon>
        <taxon>Spermatophyta</taxon>
        <taxon>Magnoliopsida</taxon>
        <taxon>Ranunculales</taxon>
        <taxon>Papaveraceae</taxon>
        <taxon>Papaveroideae</taxon>
        <taxon>Papaver</taxon>
    </lineage>
</organism>
<gene>
    <name evidence="1" type="ORF">C5167_038631</name>
</gene>
<reference evidence="1 2" key="1">
    <citation type="journal article" date="2018" name="Science">
        <title>The opium poppy genome and morphinan production.</title>
        <authorList>
            <person name="Guo L."/>
            <person name="Winzer T."/>
            <person name="Yang X."/>
            <person name="Li Y."/>
            <person name="Ning Z."/>
            <person name="He Z."/>
            <person name="Teodor R."/>
            <person name="Lu Y."/>
            <person name="Bowser T.A."/>
            <person name="Graham I.A."/>
            <person name="Ye K."/>
        </authorList>
    </citation>
    <scope>NUCLEOTIDE SEQUENCE [LARGE SCALE GENOMIC DNA]</scope>
    <source>
        <strain evidence="2">cv. HN1</strain>
        <tissue evidence="1">Leaves</tissue>
    </source>
</reference>
<evidence type="ECO:0000313" key="2">
    <source>
        <dbReference type="Proteomes" id="UP000316621"/>
    </source>
</evidence>
<protein>
    <submittedName>
        <fullName evidence="1">Uncharacterized protein</fullName>
    </submittedName>
</protein>
<dbReference type="AlphaFoldDB" id="A0A4Y7I9S1"/>
<dbReference type="Proteomes" id="UP000316621">
    <property type="component" value="Chromosome 1"/>
</dbReference>
<name>A0A4Y7I9S1_PAPSO</name>
<dbReference type="EMBL" id="CM010715">
    <property type="protein sequence ID" value="RZC45687.1"/>
    <property type="molecule type" value="Genomic_DNA"/>
</dbReference>
<accession>A0A4Y7I9S1</accession>
<sequence length="765" mass="86773">MERRLCVENSVESVGLLQSVVKQLKVMKTYIAANTESTPIDADNFTQNSSIPSEEEEDDGCLDFDLLIPSFFFYEEEDLSDEVSFHPNEVRGTYSSCEKHQSLKELVIHHSGLLSKDCSPILSDYSRSIFDREVHVDGKLFVELPESIACHLGSDKDDFLVLHKTSKMSYKLLIDECLFMDMNFARWIYDRGKVFDVLKEYFSFAVTYRIGIDTMTSCEVAPVGSILLGNYKEELVNELILKHGSQVVLLVDTWIVSVLMIVSNGMNNKMIAALPERNKFLLLMSARVASIKKVHKGSVQMLSVIESEEDYITTTELYWKLLRAVNSSSDHKYSCFIPPWSLNIREEDMSTSAKFFRVDLFRVIIDRQEGDDSGNSVCAPRKSNDTWEAGGVLEVIIVYKLEDGVPWIHLVVAVLRCAFTIVKVIINYALVGILTWVDARQCKLAHNQLLGLLIREKGVESKWYALLSQICMGANGGESIVKEVFEETSNELVGVFTQLRDAVMRMGMNKRFKEVVWIVDDARLGVGRLQQITTYACARATSSAEYHITRVFSALKQLLHLHARDTRHFWEGMSQDFSIFTSFESSFGYRAEDIVHSNSLLWVRSAKGIKYPVSCWDQRRRSTTVPCISGRLTPAFSIGISAGKHVEDLISLCLYQSDFMYRSVISVNVPPVLDGSNYLWWKVVMRTFLQSRDFQSWICVVNGYATPVVMERDVVLPKDLCVYNTVELVAARQNSDGLNAILHAITPNLRHYVASCTTSKEAWDT</sequence>
<dbReference type="Gramene" id="RZC45687">
    <property type="protein sequence ID" value="RZC45687"/>
    <property type="gene ID" value="C5167_038631"/>
</dbReference>
<evidence type="ECO:0000313" key="1">
    <source>
        <dbReference type="EMBL" id="RZC45687.1"/>
    </source>
</evidence>
<keyword evidence="2" id="KW-1185">Reference proteome</keyword>